<sequence>MHCQIINGVIQEPCNLPISFANVSNFHCLPNIELAKYGWYPYMQTAPPIINPAAQKLTERRTFGGIVVLQSWSADTMTASEALAYATATLNDIGLSIGPFLDQAVSVKQYDSILSATTWLTSNLTTYKAEGAQAAAYRDSVWQAFYTTIAAVQAGTQQVPTKAAFFAQFPPLWTPSNGNGPLT</sequence>
<evidence type="ECO:0000313" key="2">
    <source>
        <dbReference type="EMBL" id="CAB4219723.1"/>
    </source>
</evidence>
<organism evidence="2">
    <name type="scientific">uncultured Caudovirales phage</name>
    <dbReference type="NCBI Taxonomy" id="2100421"/>
    <lineage>
        <taxon>Viruses</taxon>
        <taxon>Duplodnaviria</taxon>
        <taxon>Heunggongvirae</taxon>
        <taxon>Uroviricota</taxon>
        <taxon>Caudoviricetes</taxon>
        <taxon>Peduoviridae</taxon>
        <taxon>Maltschvirus</taxon>
        <taxon>Maltschvirus maltsch</taxon>
    </lineage>
</organism>
<proteinExistence type="predicted"/>
<name>A0A6J5SW38_9CAUD</name>
<dbReference type="EMBL" id="LR797485">
    <property type="protein sequence ID" value="CAB4219723.1"/>
    <property type="molecule type" value="Genomic_DNA"/>
</dbReference>
<reference evidence="2" key="1">
    <citation type="submission" date="2020-05" db="EMBL/GenBank/DDBJ databases">
        <authorList>
            <person name="Chiriac C."/>
            <person name="Salcher M."/>
            <person name="Ghai R."/>
            <person name="Kavagutti S V."/>
        </authorList>
    </citation>
    <scope>NUCLEOTIDE SEQUENCE</scope>
</reference>
<protein>
    <submittedName>
        <fullName evidence="2">Uncharacterized protein</fullName>
    </submittedName>
</protein>
<accession>A0A6J5SW38</accession>
<dbReference type="EMBL" id="LR796967">
    <property type="protein sequence ID" value="CAB4178455.1"/>
    <property type="molecule type" value="Genomic_DNA"/>
</dbReference>
<gene>
    <name evidence="1" type="ORF">UFOVP1021_20</name>
    <name evidence="2" type="ORF">UFOVP1622_41</name>
</gene>
<evidence type="ECO:0000313" key="1">
    <source>
        <dbReference type="EMBL" id="CAB4178455.1"/>
    </source>
</evidence>